<dbReference type="EMBL" id="CP018477">
    <property type="protein sequence ID" value="ASV73339.1"/>
    <property type="molecule type" value="Genomic_DNA"/>
</dbReference>
<dbReference type="KEGG" id="ttf:THTE_0737"/>
<reference evidence="1 2" key="1">
    <citation type="journal article" name="Front. Microbiol.">
        <title>Sugar Metabolism of the First Thermophilic Planctomycete Thermogutta terrifontis: Comparative Genomic and Transcriptomic Approaches.</title>
        <authorList>
            <person name="Elcheninov A.G."/>
            <person name="Menzel P."/>
            <person name="Gudbergsdottir S.R."/>
            <person name="Slesarev A.I."/>
            <person name="Kadnikov V.V."/>
            <person name="Krogh A."/>
            <person name="Bonch-Osmolovskaya E.A."/>
            <person name="Peng X."/>
            <person name="Kublanov I.V."/>
        </authorList>
    </citation>
    <scope>NUCLEOTIDE SEQUENCE [LARGE SCALE GENOMIC DNA]</scope>
    <source>
        <strain evidence="1 2">R1</strain>
    </source>
</reference>
<accession>A0A286RBK9</accession>
<gene>
    <name evidence="1" type="ORF">THTE_0737</name>
</gene>
<evidence type="ECO:0000313" key="1">
    <source>
        <dbReference type="EMBL" id="ASV73339.1"/>
    </source>
</evidence>
<dbReference type="AlphaFoldDB" id="A0A286RBK9"/>
<proteinExistence type="predicted"/>
<organism evidence="1 2">
    <name type="scientific">Thermogutta terrifontis</name>
    <dbReference type="NCBI Taxonomy" id="1331910"/>
    <lineage>
        <taxon>Bacteria</taxon>
        <taxon>Pseudomonadati</taxon>
        <taxon>Planctomycetota</taxon>
        <taxon>Planctomycetia</taxon>
        <taxon>Pirellulales</taxon>
        <taxon>Thermoguttaceae</taxon>
        <taxon>Thermogutta</taxon>
    </lineage>
</organism>
<keyword evidence="2" id="KW-1185">Reference proteome</keyword>
<name>A0A286RBK9_9BACT</name>
<dbReference type="Proteomes" id="UP000215086">
    <property type="component" value="Chromosome"/>
</dbReference>
<evidence type="ECO:0000313" key="2">
    <source>
        <dbReference type="Proteomes" id="UP000215086"/>
    </source>
</evidence>
<sequence length="46" mass="5175">MNRCTPRSAGLWPAFHAGFQSPGKHQLMIERCTADVTSTSLREKRT</sequence>
<protein>
    <submittedName>
        <fullName evidence="1">Uncharacterized protein</fullName>
    </submittedName>
</protein>